<evidence type="ECO:0000313" key="2">
    <source>
        <dbReference type="EMBL" id="MFD1642119.1"/>
    </source>
</evidence>
<keyword evidence="1" id="KW-0472">Membrane</keyword>
<keyword evidence="1" id="KW-0812">Transmembrane</keyword>
<evidence type="ECO:0000256" key="1">
    <source>
        <dbReference type="SAM" id="Phobius"/>
    </source>
</evidence>
<organism evidence="2 3">
    <name type="scientific">Halohasta litorea</name>
    <dbReference type="NCBI Taxonomy" id="869891"/>
    <lineage>
        <taxon>Archaea</taxon>
        <taxon>Methanobacteriati</taxon>
        <taxon>Methanobacteriota</taxon>
        <taxon>Stenosarchaea group</taxon>
        <taxon>Halobacteria</taxon>
        <taxon>Halobacteriales</taxon>
        <taxon>Haloferacaceae</taxon>
        <taxon>Halohasta</taxon>
    </lineage>
</organism>
<proteinExistence type="predicted"/>
<dbReference type="InterPro" id="IPR046157">
    <property type="entry name" value="DUF6159"/>
</dbReference>
<feature type="transmembrane region" description="Helical" evidence="1">
    <location>
        <begin position="27"/>
        <end position="52"/>
    </location>
</feature>
<feature type="transmembrane region" description="Helical" evidence="1">
    <location>
        <begin position="218"/>
        <end position="238"/>
    </location>
</feature>
<name>A0ABD6DAG5_9EURY</name>
<dbReference type="Pfam" id="PF19656">
    <property type="entry name" value="DUF6159"/>
    <property type="match status" value="1"/>
</dbReference>
<dbReference type="AlphaFoldDB" id="A0ABD6DAG5"/>
<comment type="caution">
    <text evidence="2">The sequence shown here is derived from an EMBL/GenBank/DDBJ whole genome shotgun (WGS) entry which is preliminary data.</text>
</comment>
<sequence length="289" mass="30635">MRLVRRLTTGFDLTRDSLTVLRNYPTLAAFPLLGGIGTLAFGAVLYLTVFVVDLVGGWLTLGALFGFYVVTTFVASFFTAALVASVDDVFHGREPTVRAGVAAAWAIKRELAVWAAISAVVGVILRSLERSESLLSRYAAGLFAVGWTITTLFVVPVLVFEDVSVRGMFSNSASTFKRTWGETLNANFGIGLLQGVVWLGGVAVIVAVGAGLFSLVPWLGTSTVILGVIGLSVAVYLVGRTVTDIVKTVLYVYATEGTVPPAFADFDFETLEGRVEASTASDDADSPTT</sequence>
<reference evidence="2 3" key="1">
    <citation type="journal article" date="2019" name="Int. J. Syst. Evol. Microbiol.">
        <title>The Global Catalogue of Microorganisms (GCM) 10K type strain sequencing project: providing services to taxonomists for standard genome sequencing and annotation.</title>
        <authorList>
            <consortium name="The Broad Institute Genomics Platform"/>
            <consortium name="The Broad Institute Genome Sequencing Center for Infectious Disease"/>
            <person name="Wu L."/>
            <person name="Ma J."/>
        </authorList>
    </citation>
    <scope>NUCLEOTIDE SEQUENCE [LARGE SCALE GENOMIC DNA]</scope>
    <source>
        <strain evidence="2 3">CGMCC 1.10593</strain>
    </source>
</reference>
<protein>
    <submittedName>
        <fullName evidence="2">DUF6159 family protein</fullName>
    </submittedName>
</protein>
<dbReference type="RefSeq" id="WP_256395506.1">
    <property type="nucleotide sequence ID" value="NZ_JANHDJ010000002.1"/>
</dbReference>
<evidence type="ECO:0000313" key="3">
    <source>
        <dbReference type="Proteomes" id="UP001597052"/>
    </source>
</evidence>
<gene>
    <name evidence="2" type="ORF">ACFSBW_09580</name>
</gene>
<dbReference type="Proteomes" id="UP001597052">
    <property type="component" value="Unassembled WGS sequence"/>
</dbReference>
<feature type="transmembrane region" description="Helical" evidence="1">
    <location>
        <begin position="140"/>
        <end position="160"/>
    </location>
</feature>
<keyword evidence="1" id="KW-1133">Transmembrane helix</keyword>
<feature type="transmembrane region" description="Helical" evidence="1">
    <location>
        <begin position="186"/>
        <end position="212"/>
    </location>
</feature>
<accession>A0ABD6DAG5</accession>
<dbReference type="EMBL" id="JBHUDM010000002">
    <property type="protein sequence ID" value="MFD1642119.1"/>
    <property type="molecule type" value="Genomic_DNA"/>
</dbReference>
<feature type="transmembrane region" description="Helical" evidence="1">
    <location>
        <begin position="111"/>
        <end position="128"/>
    </location>
</feature>
<keyword evidence="3" id="KW-1185">Reference proteome</keyword>
<feature type="transmembrane region" description="Helical" evidence="1">
    <location>
        <begin position="64"/>
        <end position="90"/>
    </location>
</feature>